<dbReference type="GO" id="GO:0005737">
    <property type="term" value="C:cytoplasm"/>
    <property type="evidence" value="ECO:0007669"/>
    <property type="project" value="TreeGrafter"/>
</dbReference>
<feature type="region of interest" description="Disordered" evidence="5">
    <location>
        <begin position="439"/>
        <end position="486"/>
    </location>
</feature>
<evidence type="ECO:0000259" key="7">
    <source>
        <dbReference type="Pfam" id="PF14759"/>
    </source>
</evidence>
<comment type="caution">
    <text evidence="8">The sequence shown here is derived from an EMBL/GenBank/DDBJ whole genome shotgun (WGS) entry which is preliminary data.</text>
</comment>
<dbReference type="OrthoDB" id="1145at2"/>
<feature type="domain" description="Reductase C-terminal" evidence="7">
    <location>
        <begin position="358"/>
        <end position="441"/>
    </location>
</feature>
<dbReference type="GO" id="GO:0016651">
    <property type="term" value="F:oxidoreductase activity, acting on NAD(P)H"/>
    <property type="evidence" value="ECO:0007669"/>
    <property type="project" value="TreeGrafter"/>
</dbReference>
<keyword evidence="4" id="KW-0560">Oxidoreductase</keyword>
<dbReference type="InterPro" id="IPR050446">
    <property type="entry name" value="FAD-oxidoreductase/Apoptosis"/>
</dbReference>
<organism evidence="8 9">
    <name type="scientific">Streptomyces aurantiacus JA 4570</name>
    <dbReference type="NCBI Taxonomy" id="1286094"/>
    <lineage>
        <taxon>Bacteria</taxon>
        <taxon>Bacillati</taxon>
        <taxon>Actinomycetota</taxon>
        <taxon>Actinomycetes</taxon>
        <taxon>Kitasatosporales</taxon>
        <taxon>Streptomycetaceae</taxon>
        <taxon>Streptomyces</taxon>
        <taxon>Streptomyces aurantiacus group</taxon>
    </lineage>
</organism>
<dbReference type="PANTHER" id="PTHR43557:SF2">
    <property type="entry name" value="RIESKE DOMAIN-CONTAINING PROTEIN-RELATED"/>
    <property type="match status" value="1"/>
</dbReference>
<protein>
    <submittedName>
        <fullName evidence="8">Putative Rhodocoxin reductase</fullName>
    </submittedName>
</protein>
<sequence length="486" mass="50861">MTNSTHPASVVVVGAGQGGHQTAVSLREHGYRGSVTLISAEDALPYERPPLSKAYLTGEADQSQLWLRPATYYVRQSIDLVGGTVTEIDRAARTVRLADGSSYEYGHLVLATGARPRALDVQGAGLRGVHTLRTEQDAAELRAALATARRAVVVGAGFIGLEFASVARSVVPEPEGATARGSGGSTARGTGRPTARVPGRARCEVTVVEALDRPLARAVSAPTAGHFTRLHREEGTRFLFGRGVAALHGDGRGRVASVELADGRRLPADLVLVGVGVTPRTELAAAAGLAVNGGITVDSRLLTGDPRISAIGDCAAFPQVRSGNLLRLESVQNAVGHARLAAERITGSTTRAYDELPWFWSDQFSTRLQITGVTDGGGHDTEVVLGDVNSGAFSVLLFRGADLLAVESVNRPADHLAARQLLGRAIKVTPDYATAPGFTLRGHLAHPTPGRPRHTPGADRTVMPCRSSSADVTPSPDTSPPANDPS</sequence>
<keyword evidence="9" id="KW-1185">Reference proteome</keyword>
<dbReference type="InterPro" id="IPR023753">
    <property type="entry name" value="FAD/NAD-binding_dom"/>
</dbReference>
<dbReference type="Proteomes" id="UP000014629">
    <property type="component" value="Unassembled WGS sequence"/>
</dbReference>
<evidence type="ECO:0000256" key="3">
    <source>
        <dbReference type="ARBA" id="ARBA00022827"/>
    </source>
</evidence>
<dbReference type="EMBL" id="AOPZ01000306">
    <property type="protein sequence ID" value="EPH41539.1"/>
    <property type="molecule type" value="Genomic_DNA"/>
</dbReference>
<evidence type="ECO:0000256" key="4">
    <source>
        <dbReference type="ARBA" id="ARBA00023002"/>
    </source>
</evidence>
<keyword evidence="3" id="KW-0274">FAD</keyword>
<comment type="cofactor">
    <cofactor evidence="1">
        <name>FAD</name>
        <dbReference type="ChEBI" id="CHEBI:57692"/>
    </cofactor>
</comment>
<dbReference type="SUPFAM" id="SSF55424">
    <property type="entry name" value="FAD/NAD-linked reductases, dimerisation (C-terminal) domain"/>
    <property type="match status" value="1"/>
</dbReference>
<dbReference type="Gene3D" id="3.30.390.30">
    <property type="match status" value="1"/>
</dbReference>
<dbReference type="Pfam" id="PF14759">
    <property type="entry name" value="Reductase_C"/>
    <property type="match status" value="1"/>
</dbReference>
<feature type="domain" description="FAD/NAD(P)-binding" evidence="6">
    <location>
        <begin position="9"/>
        <end position="338"/>
    </location>
</feature>
<evidence type="ECO:0000313" key="9">
    <source>
        <dbReference type="Proteomes" id="UP000014629"/>
    </source>
</evidence>
<evidence type="ECO:0000313" key="8">
    <source>
        <dbReference type="EMBL" id="EPH41539.1"/>
    </source>
</evidence>
<dbReference type="SUPFAM" id="SSF51905">
    <property type="entry name" value="FAD/NAD(P)-binding domain"/>
    <property type="match status" value="1"/>
</dbReference>
<evidence type="ECO:0000259" key="6">
    <source>
        <dbReference type="Pfam" id="PF07992"/>
    </source>
</evidence>
<feature type="compositionally biased region" description="Polar residues" evidence="5">
    <location>
        <begin position="466"/>
        <end position="476"/>
    </location>
</feature>
<feature type="compositionally biased region" description="Low complexity" evidence="5">
    <location>
        <begin position="187"/>
        <end position="196"/>
    </location>
</feature>
<accession>S3ZFY5</accession>
<evidence type="ECO:0000256" key="5">
    <source>
        <dbReference type="SAM" id="MobiDB-lite"/>
    </source>
</evidence>
<dbReference type="PATRIC" id="fig|1286094.4.peg.5334"/>
<keyword evidence="2" id="KW-0285">Flavoprotein</keyword>
<evidence type="ECO:0000256" key="2">
    <source>
        <dbReference type="ARBA" id="ARBA00022630"/>
    </source>
</evidence>
<dbReference type="PANTHER" id="PTHR43557">
    <property type="entry name" value="APOPTOSIS-INDUCING FACTOR 1"/>
    <property type="match status" value="1"/>
</dbReference>
<name>S3ZFY5_9ACTN</name>
<dbReference type="AlphaFoldDB" id="S3ZFY5"/>
<dbReference type="PRINTS" id="PR00411">
    <property type="entry name" value="PNDRDTASEI"/>
</dbReference>
<gene>
    <name evidence="8" type="ORF">STRAU_5402</name>
</gene>
<dbReference type="InterPro" id="IPR036188">
    <property type="entry name" value="FAD/NAD-bd_sf"/>
</dbReference>
<dbReference type="InterPro" id="IPR028202">
    <property type="entry name" value="Reductase_C"/>
</dbReference>
<dbReference type="Gene3D" id="3.50.50.60">
    <property type="entry name" value="FAD/NAD(P)-binding domain"/>
    <property type="match status" value="2"/>
</dbReference>
<dbReference type="RefSeq" id="WP_016643523.1">
    <property type="nucleotide sequence ID" value="NZ_AOPZ01000306.1"/>
</dbReference>
<proteinExistence type="predicted"/>
<dbReference type="Pfam" id="PF07992">
    <property type="entry name" value="Pyr_redox_2"/>
    <property type="match status" value="1"/>
</dbReference>
<feature type="compositionally biased region" description="Pro residues" evidence="5">
    <location>
        <begin position="477"/>
        <end position="486"/>
    </location>
</feature>
<feature type="region of interest" description="Disordered" evidence="5">
    <location>
        <begin position="173"/>
        <end position="198"/>
    </location>
</feature>
<dbReference type="PRINTS" id="PR00368">
    <property type="entry name" value="FADPNR"/>
</dbReference>
<reference evidence="8 9" key="1">
    <citation type="submission" date="2013-02" db="EMBL/GenBank/DDBJ databases">
        <title>Draft Genome Sequence of Streptomyces aurantiacus, Which Produces Setomimycin.</title>
        <authorList>
            <person name="Gruening B.A."/>
            <person name="Praeg A."/>
            <person name="Erxleben A."/>
            <person name="Guenther S."/>
            <person name="Mueller M."/>
        </authorList>
    </citation>
    <scope>NUCLEOTIDE SEQUENCE [LARGE SCALE GENOMIC DNA]</scope>
    <source>
        <strain evidence="8 9">JA 4570</strain>
    </source>
</reference>
<dbReference type="InterPro" id="IPR016156">
    <property type="entry name" value="FAD/NAD-linked_Rdtase_dimer_sf"/>
</dbReference>
<evidence type="ECO:0000256" key="1">
    <source>
        <dbReference type="ARBA" id="ARBA00001974"/>
    </source>
</evidence>